<evidence type="ECO:0000313" key="2">
    <source>
        <dbReference type="Proteomes" id="UP001314205"/>
    </source>
</evidence>
<dbReference type="EMBL" id="CAVLGL010000126">
    <property type="protein sequence ID" value="CAK1601370.1"/>
    <property type="molecule type" value="Genomic_DNA"/>
</dbReference>
<accession>A0AAV1M0W7</accession>
<protein>
    <submittedName>
        <fullName evidence="1">Uncharacterized protein</fullName>
    </submittedName>
</protein>
<comment type="caution">
    <text evidence="1">The sequence shown here is derived from an EMBL/GenBank/DDBJ whole genome shotgun (WGS) entry which is preliminary data.</text>
</comment>
<keyword evidence="2" id="KW-1185">Reference proteome</keyword>
<dbReference type="Proteomes" id="UP001314205">
    <property type="component" value="Unassembled WGS sequence"/>
</dbReference>
<dbReference type="AlphaFoldDB" id="A0AAV1M0W7"/>
<evidence type="ECO:0000313" key="1">
    <source>
        <dbReference type="EMBL" id="CAK1601370.1"/>
    </source>
</evidence>
<reference evidence="1 2" key="1">
    <citation type="submission" date="2023-11" db="EMBL/GenBank/DDBJ databases">
        <authorList>
            <person name="Hedman E."/>
            <person name="Englund M."/>
            <person name="Stromberg M."/>
            <person name="Nyberg Akerstrom W."/>
            <person name="Nylinder S."/>
            <person name="Jareborg N."/>
            <person name="Kallberg Y."/>
            <person name="Kronander E."/>
        </authorList>
    </citation>
    <scope>NUCLEOTIDE SEQUENCE [LARGE SCALE GENOMIC DNA]</scope>
</reference>
<organism evidence="1 2">
    <name type="scientific">Parnassius mnemosyne</name>
    <name type="common">clouded apollo</name>
    <dbReference type="NCBI Taxonomy" id="213953"/>
    <lineage>
        <taxon>Eukaryota</taxon>
        <taxon>Metazoa</taxon>
        <taxon>Ecdysozoa</taxon>
        <taxon>Arthropoda</taxon>
        <taxon>Hexapoda</taxon>
        <taxon>Insecta</taxon>
        <taxon>Pterygota</taxon>
        <taxon>Neoptera</taxon>
        <taxon>Endopterygota</taxon>
        <taxon>Lepidoptera</taxon>
        <taxon>Glossata</taxon>
        <taxon>Ditrysia</taxon>
        <taxon>Papilionoidea</taxon>
        <taxon>Papilionidae</taxon>
        <taxon>Parnassiinae</taxon>
        <taxon>Parnassini</taxon>
        <taxon>Parnassius</taxon>
        <taxon>Driopa</taxon>
    </lineage>
</organism>
<proteinExistence type="predicted"/>
<name>A0AAV1M0W7_9NEOP</name>
<gene>
    <name evidence="1" type="ORF">PARMNEM_LOCUS20018</name>
</gene>
<sequence length="166" mass="19288">MFAGNPVTQYSNEQRSICPPTFSPLTPLIAMRTSNKNSNLSQDIRNNNSGTLYLQHGMTMNKIYEIYKKEYKQRYGEKRKCASFETLKEIFYANFKLKCKKLKKDTCNKCDLLSIKISNAKIQQEKEEAKAEKDCLQFYKKLRSSDEIIDDIDGFGGEPDFEMFDV</sequence>